<gene>
    <name evidence="2" type="ORF">SAE02_34520</name>
</gene>
<dbReference type="Proteomes" id="UP000321523">
    <property type="component" value="Unassembled WGS sequence"/>
</dbReference>
<dbReference type="EMBL" id="BJYZ01000015">
    <property type="protein sequence ID" value="GEO39304.1"/>
    <property type="molecule type" value="Genomic_DNA"/>
</dbReference>
<dbReference type="OrthoDB" id="8448017at2"/>
<dbReference type="InterPro" id="IPR029024">
    <property type="entry name" value="TerB-like"/>
</dbReference>
<protein>
    <recommendedName>
        <fullName evidence="1">Co-chaperone DjlA N-terminal domain-containing protein</fullName>
    </recommendedName>
</protein>
<dbReference type="RefSeq" id="WP_044431080.1">
    <property type="nucleotide sequence ID" value="NZ_BJYZ01000015.1"/>
</dbReference>
<sequence>MIDHHAALIYTMVLVSASDADMTDAELSTISETVRYLPVFRDFDTENLTRIAGDCTRLLGEADGLDTALEEIKEALPKNLRETAYAVACDVAAADGYTTQEELRLLELLREVLKIDRLNAAAIERGARARHMTL</sequence>
<dbReference type="SUPFAM" id="SSF158682">
    <property type="entry name" value="TerB-like"/>
    <property type="match status" value="1"/>
</dbReference>
<proteinExistence type="predicted"/>
<comment type="caution">
    <text evidence="2">The sequence shown here is derived from an EMBL/GenBank/DDBJ whole genome shotgun (WGS) entry which is preliminary data.</text>
</comment>
<dbReference type="Pfam" id="PF05099">
    <property type="entry name" value="TerB"/>
    <property type="match status" value="1"/>
</dbReference>
<organism evidence="2 3">
    <name type="scientific">Skermanella aerolata</name>
    <dbReference type="NCBI Taxonomy" id="393310"/>
    <lineage>
        <taxon>Bacteria</taxon>
        <taxon>Pseudomonadati</taxon>
        <taxon>Pseudomonadota</taxon>
        <taxon>Alphaproteobacteria</taxon>
        <taxon>Rhodospirillales</taxon>
        <taxon>Azospirillaceae</taxon>
        <taxon>Skermanella</taxon>
    </lineage>
</organism>
<name>A0A512DS50_9PROT</name>
<accession>A0A512DS50</accession>
<dbReference type="AlphaFoldDB" id="A0A512DS50"/>
<dbReference type="CDD" id="cd07176">
    <property type="entry name" value="terB"/>
    <property type="match status" value="1"/>
</dbReference>
<reference evidence="2 3" key="1">
    <citation type="submission" date="2019-07" db="EMBL/GenBank/DDBJ databases">
        <title>Whole genome shotgun sequence of Skermanella aerolata NBRC 106429.</title>
        <authorList>
            <person name="Hosoyama A."/>
            <person name="Uohara A."/>
            <person name="Ohji S."/>
            <person name="Ichikawa N."/>
        </authorList>
    </citation>
    <scope>NUCLEOTIDE SEQUENCE [LARGE SCALE GENOMIC DNA]</scope>
    <source>
        <strain evidence="2 3">NBRC 106429</strain>
    </source>
</reference>
<dbReference type="InterPro" id="IPR007791">
    <property type="entry name" value="DjlA_N"/>
</dbReference>
<keyword evidence="3" id="KW-1185">Reference proteome</keyword>
<evidence type="ECO:0000313" key="2">
    <source>
        <dbReference type="EMBL" id="GEO39304.1"/>
    </source>
</evidence>
<evidence type="ECO:0000259" key="1">
    <source>
        <dbReference type="Pfam" id="PF05099"/>
    </source>
</evidence>
<dbReference type="Gene3D" id="1.10.3680.10">
    <property type="entry name" value="TerB-like"/>
    <property type="match status" value="1"/>
</dbReference>
<feature type="domain" description="Co-chaperone DjlA N-terminal" evidence="1">
    <location>
        <begin position="6"/>
        <end position="121"/>
    </location>
</feature>
<evidence type="ECO:0000313" key="3">
    <source>
        <dbReference type="Proteomes" id="UP000321523"/>
    </source>
</evidence>